<feature type="region of interest" description="Disordered" evidence="1">
    <location>
        <begin position="58"/>
        <end position="78"/>
    </location>
</feature>
<keyword evidence="5" id="KW-1185">Reference proteome</keyword>
<evidence type="ECO:0000313" key="4">
    <source>
        <dbReference type="EMBL" id="RUS92675.1"/>
    </source>
</evidence>
<dbReference type="Gene3D" id="1.10.10.1770">
    <property type="entry name" value="Gun4-like"/>
    <property type="match status" value="1"/>
</dbReference>
<evidence type="ECO:0000313" key="5">
    <source>
        <dbReference type="Proteomes" id="UP000271624"/>
    </source>
</evidence>
<feature type="region of interest" description="Disordered" evidence="1">
    <location>
        <begin position="31"/>
        <end position="50"/>
    </location>
</feature>
<dbReference type="Pfam" id="PF05419">
    <property type="entry name" value="GUN4"/>
    <property type="match status" value="1"/>
</dbReference>
<dbReference type="EMBL" id="RSCL01000071">
    <property type="protein sequence ID" value="RUS92675.1"/>
    <property type="molecule type" value="Genomic_DNA"/>
</dbReference>
<reference evidence="4" key="2">
    <citation type="journal article" date="2019" name="Genome Biol. Evol.">
        <title>Day and night: Metabolic profiles and evolutionary relationships of six axenic non-marine cyanobacteria.</title>
        <authorList>
            <person name="Will S.E."/>
            <person name="Henke P."/>
            <person name="Boedeker C."/>
            <person name="Huang S."/>
            <person name="Brinkmann H."/>
            <person name="Rohde M."/>
            <person name="Jarek M."/>
            <person name="Friedl T."/>
            <person name="Seufert S."/>
            <person name="Schumacher M."/>
            <person name="Overmann J."/>
            <person name="Neumann-Schaal M."/>
            <person name="Petersen J."/>
        </authorList>
    </citation>
    <scope>NUCLEOTIDE SEQUENCE [LARGE SCALE GENOMIC DNA]</scope>
    <source>
        <strain evidence="4">PCC 7102</strain>
    </source>
</reference>
<reference evidence="4" key="1">
    <citation type="submission" date="2018-12" db="EMBL/GenBank/DDBJ databases">
        <authorList>
            <person name="Will S."/>
            <person name="Neumann-Schaal M."/>
            <person name="Henke P."/>
        </authorList>
    </citation>
    <scope>NUCLEOTIDE SEQUENCE</scope>
    <source>
        <strain evidence="4">PCC 7102</strain>
    </source>
</reference>
<feature type="compositionally biased region" description="Low complexity" evidence="1">
    <location>
        <begin position="62"/>
        <end position="76"/>
    </location>
</feature>
<accession>A0A3S1I613</accession>
<keyword evidence="2" id="KW-0472">Membrane</keyword>
<sequence length="299" mass="33581">MTISAWNERRRCFCGSTNVVEAIATTLNPTILTTNPRHNPQTSGTSNTQRTHINWQDSTSAQNLSSSQIPSNPNNPRRNDTFLTRLGYVSAGAFLFFIIYATPLKNLADPSFWQSLFRNTAVEPNSQSVPIPNSYPNKDDLNSEKGLNYTNLQKLLAAGNWFEADKETEQVMLQAVGLGESNSISYKRLSSFPCTDLLTIDNLWKKYSNGRFGFSVQKEIYLNAGGKPDSNYYVEAWKNFGDSTGWRVKGEWIKYGSLEGINFSTSAPPGHLPYKVHLTMGARRPNDLGFFPRMYSCNL</sequence>
<dbReference type="CDD" id="cd16383">
    <property type="entry name" value="GUN4"/>
    <property type="match status" value="1"/>
</dbReference>
<dbReference type="AlphaFoldDB" id="A0A3S1I613"/>
<dbReference type="PANTHER" id="PTHR34800">
    <property type="entry name" value="TETRAPYRROLE-BINDING PROTEIN, CHLOROPLASTIC"/>
    <property type="match status" value="1"/>
</dbReference>
<gene>
    <name evidence="4" type="ORF">DSM106972_098490</name>
</gene>
<feature type="compositionally biased region" description="Polar residues" evidence="1">
    <location>
        <begin position="37"/>
        <end position="50"/>
    </location>
</feature>
<dbReference type="Proteomes" id="UP000271624">
    <property type="component" value="Unassembled WGS sequence"/>
</dbReference>
<name>A0A3S1I613_9CYAN</name>
<dbReference type="InterPro" id="IPR037215">
    <property type="entry name" value="GUN4-like_sf"/>
</dbReference>
<dbReference type="InterPro" id="IPR008629">
    <property type="entry name" value="GUN4-like"/>
</dbReference>
<keyword evidence="2" id="KW-0812">Transmembrane</keyword>
<evidence type="ECO:0000259" key="3">
    <source>
        <dbReference type="Pfam" id="PF05419"/>
    </source>
</evidence>
<feature type="domain" description="GUN4-like" evidence="3">
    <location>
        <begin position="143"/>
        <end position="276"/>
    </location>
</feature>
<dbReference type="SUPFAM" id="SSF140869">
    <property type="entry name" value="GUN4-like"/>
    <property type="match status" value="1"/>
</dbReference>
<comment type="caution">
    <text evidence="4">The sequence shown here is derived from an EMBL/GenBank/DDBJ whole genome shotgun (WGS) entry which is preliminary data.</text>
</comment>
<proteinExistence type="predicted"/>
<feature type="transmembrane region" description="Helical" evidence="2">
    <location>
        <begin position="82"/>
        <end position="101"/>
    </location>
</feature>
<dbReference type="Gene3D" id="1.25.40.620">
    <property type="match status" value="1"/>
</dbReference>
<keyword evidence="2" id="KW-1133">Transmembrane helix</keyword>
<dbReference type="PANTHER" id="PTHR34800:SF1">
    <property type="entry name" value="TETRAPYRROLE-BINDING PROTEIN, CHLOROPLASTIC"/>
    <property type="match status" value="1"/>
</dbReference>
<protein>
    <recommendedName>
        <fullName evidence="3">GUN4-like domain-containing protein</fullName>
    </recommendedName>
</protein>
<dbReference type="GO" id="GO:0046906">
    <property type="term" value="F:tetrapyrrole binding"/>
    <property type="evidence" value="ECO:0007669"/>
    <property type="project" value="TreeGrafter"/>
</dbReference>
<evidence type="ECO:0000256" key="1">
    <source>
        <dbReference type="SAM" id="MobiDB-lite"/>
    </source>
</evidence>
<organism evidence="4 5">
    <name type="scientific">Dulcicalothrix desertica PCC 7102</name>
    <dbReference type="NCBI Taxonomy" id="232991"/>
    <lineage>
        <taxon>Bacteria</taxon>
        <taxon>Bacillati</taxon>
        <taxon>Cyanobacteriota</taxon>
        <taxon>Cyanophyceae</taxon>
        <taxon>Nostocales</taxon>
        <taxon>Calotrichaceae</taxon>
        <taxon>Dulcicalothrix</taxon>
    </lineage>
</organism>
<evidence type="ECO:0000256" key="2">
    <source>
        <dbReference type="SAM" id="Phobius"/>
    </source>
</evidence>